<accession>A0A6V7HB21</accession>
<name>A0A6V7HB21_9HYME</name>
<evidence type="ECO:0000313" key="3">
    <source>
        <dbReference type="Proteomes" id="UP000752696"/>
    </source>
</evidence>
<feature type="domain" description="IQ motif and ubiquitin-like" evidence="1">
    <location>
        <begin position="227"/>
        <end position="340"/>
    </location>
</feature>
<dbReference type="Proteomes" id="UP000752696">
    <property type="component" value="Unassembled WGS sequence"/>
</dbReference>
<reference evidence="2" key="1">
    <citation type="submission" date="2020-07" db="EMBL/GenBank/DDBJ databases">
        <authorList>
            <person name="Nazaruddin N."/>
        </authorList>
    </citation>
    <scope>NUCLEOTIDE SEQUENCE</scope>
</reference>
<dbReference type="AlphaFoldDB" id="A0A6V7HB21"/>
<dbReference type="GO" id="GO:0031514">
    <property type="term" value="C:motile cilium"/>
    <property type="evidence" value="ECO:0007669"/>
    <property type="project" value="TreeGrafter"/>
</dbReference>
<dbReference type="PANTHER" id="PTHR21074:SF0">
    <property type="entry name" value="IQ AND UBIQUITIN-LIKE DOMAIN-CONTAINING PROTEIN"/>
    <property type="match status" value="1"/>
</dbReference>
<dbReference type="GO" id="GO:0001669">
    <property type="term" value="C:acrosomal vesicle"/>
    <property type="evidence" value="ECO:0007669"/>
    <property type="project" value="TreeGrafter"/>
</dbReference>
<keyword evidence="3" id="KW-1185">Reference proteome</keyword>
<sequence>MVCCGSIEVEDQRIKKPYLGGWKHKFTQTEYLNAESQTDPPKKPEIEKCSKGVQYISWSDVCTQTPCDHPTQMWRSDYFISSESDKYITSKPYETYEEMMKRLDYDGKARIIQRNYRVYKLLKYIKEYARQYRELVKGCKLYEAEKIMLYRKRHQQEILRRMNPRTRLDFDLLYDLVEKWRRDRLECAKLRFFRPARCAENHRILEKTIEMLNVIDEKRQAVKRRYRKQKLVKFVTVNCKPILWNGCKNKLLEMDTMRNQKARELKMIYDSLMNYNVTRGERIEMLTMLKKSLEMHNCVPAFHLIRLLDEELTYLAREMKSMSLGYFRERIEILAWTFQVGRRIANKTSSFLLFDDADSYLKFLRTSHSCCCANNDRDFCKNVDDEKLREPIEPTTKLCHSCLKLLPIRQFTTHGRMKRLSTCVGCTWLRERNIRHVNYDPYVFLLDCVRREEIKRRSPSAIAFMMQKQDMCHLVNNIWHGQSVVSENRDLFLLRIVRYDVNEEWSPWNCMLLTEDEADVHCRIKNLADVYSKPLIEKILLSHQLAKNQFKHLRQFEKEFREKFHKIEDKAIYKRAIKVDDYIFT</sequence>
<dbReference type="PANTHER" id="PTHR21074">
    <property type="entry name" value="IQ AND UBIQUITIN-LIKE DOMAIN-CONTAINING PROTEIN"/>
    <property type="match status" value="1"/>
</dbReference>
<organism evidence="2 3">
    <name type="scientific">Heterotrigona itama</name>
    <dbReference type="NCBI Taxonomy" id="395501"/>
    <lineage>
        <taxon>Eukaryota</taxon>
        <taxon>Metazoa</taxon>
        <taxon>Ecdysozoa</taxon>
        <taxon>Arthropoda</taxon>
        <taxon>Hexapoda</taxon>
        <taxon>Insecta</taxon>
        <taxon>Pterygota</taxon>
        <taxon>Neoptera</taxon>
        <taxon>Endopterygota</taxon>
        <taxon>Hymenoptera</taxon>
        <taxon>Apocrita</taxon>
        <taxon>Aculeata</taxon>
        <taxon>Apoidea</taxon>
        <taxon>Anthophila</taxon>
        <taxon>Apidae</taxon>
        <taxon>Heterotrigona</taxon>
    </lineage>
</organism>
<dbReference type="Pfam" id="PF25805">
    <property type="entry name" value="IQUB"/>
    <property type="match status" value="1"/>
</dbReference>
<protein>
    <recommendedName>
        <fullName evidence="1">IQ motif and ubiquitin-like domain-containing protein</fullName>
    </recommendedName>
</protein>
<dbReference type="InterPro" id="IPR057887">
    <property type="entry name" value="IQUB_helical"/>
</dbReference>
<dbReference type="GO" id="GO:0060271">
    <property type="term" value="P:cilium assembly"/>
    <property type="evidence" value="ECO:0007669"/>
    <property type="project" value="TreeGrafter"/>
</dbReference>
<dbReference type="OrthoDB" id="10265862at2759"/>
<dbReference type="EMBL" id="CAJDYZ010009753">
    <property type="protein sequence ID" value="CAD1477007.1"/>
    <property type="molecule type" value="Genomic_DNA"/>
</dbReference>
<gene>
    <name evidence="2" type="ORF">MHI_LOCUS700800</name>
</gene>
<proteinExistence type="predicted"/>
<dbReference type="InterPro" id="IPR037695">
    <property type="entry name" value="IQUB"/>
</dbReference>
<evidence type="ECO:0000259" key="1">
    <source>
        <dbReference type="Pfam" id="PF25805"/>
    </source>
</evidence>
<comment type="caution">
    <text evidence="2">The sequence shown here is derived from an EMBL/GenBank/DDBJ whole genome shotgun (WGS) entry which is preliminary data.</text>
</comment>
<evidence type="ECO:0000313" key="2">
    <source>
        <dbReference type="EMBL" id="CAD1477007.1"/>
    </source>
</evidence>
<dbReference type="GO" id="GO:0030317">
    <property type="term" value="P:flagellated sperm motility"/>
    <property type="evidence" value="ECO:0007669"/>
    <property type="project" value="TreeGrafter"/>
</dbReference>